<dbReference type="RefSeq" id="WP_089686735.1">
    <property type="nucleotide sequence ID" value="NZ_FNFO01000011.1"/>
</dbReference>
<evidence type="ECO:0000256" key="4">
    <source>
        <dbReference type="ARBA" id="ARBA00022679"/>
    </source>
</evidence>
<evidence type="ECO:0000256" key="8">
    <source>
        <dbReference type="ARBA" id="ARBA00047417"/>
    </source>
</evidence>
<evidence type="ECO:0000256" key="5">
    <source>
        <dbReference type="ARBA" id="ARBA00022801"/>
    </source>
</evidence>
<evidence type="ECO:0000256" key="10">
    <source>
        <dbReference type="PIRSR" id="PIRSR600101-2"/>
    </source>
</evidence>
<dbReference type="InterPro" id="IPR051792">
    <property type="entry name" value="GGT_bact"/>
</dbReference>
<dbReference type="OrthoDB" id="9781342at2"/>
<keyword evidence="5 11" id="KW-0378">Hydrolase</keyword>
<feature type="binding site" evidence="10">
    <location>
        <begin position="401"/>
        <end position="403"/>
    </location>
    <ligand>
        <name>L-glutamate</name>
        <dbReference type="ChEBI" id="CHEBI:29985"/>
    </ligand>
</feature>
<dbReference type="InterPro" id="IPR000101">
    <property type="entry name" value="GGT_peptidase"/>
</dbReference>
<keyword evidence="4 11" id="KW-0808">Transferase</keyword>
<evidence type="ECO:0000256" key="2">
    <source>
        <dbReference type="ARBA" id="ARBA00001089"/>
    </source>
</evidence>
<feature type="binding site" evidence="10">
    <location>
        <position position="425"/>
    </location>
    <ligand>
        <name>L-glutamate</name>
        <dbReference type="ChEBI" id="CHEBI:29985"/>
    </ligand>
</feature>
<keyword evidence="7 11" id="KW-0012">Acyltransferase</keyword>
<feature type="binding site" evidence="10">
    <location>
        <begin position="454"/>
        <end position="455"/>
    </location>
    <ligand>
        <name>L-glutamate</name>
        <dbReference type="ChEBI" id="CHEBI:29985"/>
    </ligand>
</feature>
<reference evidence="12 13" key="1">
    <citation type="submission" date="2016-10" db="EMBL/GenBank/DDBJ databases">
        <authorList>
            <person name="de Groot N.N."/>
        </authorList>
    </citation>
    <scope>NUCLEOTIDE SEQUENCE [LARGE SCALE GENOMIC DNA]</scope>
    <source>
        <strain evidence="12 13">DSM 25186</strain>
    </source>
</reference>
<evidence type="ECO:0000256" key="11">
    <source>
        <dbReference type="RuleBase" id="RU368036"/>
    </source>
</evidence>
<evidence type="ECO:0000256" key="1">
    <source>
        <dbReference type="ARBA" id="ARBA00001049"/>
    </source>
</evidence>
<dbReference type="Gene3D" id="3.60.20.40">
    <property type="match status" value="1"/>
</dbReference>
<organism evidence="12 13">
    <name type="scientific">Catalinimonas alkaloidigena</name>
    <dbReference type="NCBI Taxonomy" id="1075417"/>
    <lineage>
        <taxon>Bacteria</taxon>
        <taxon>Pseudomonadati</taxon>
        <taxon>Bacteroidota</taxon>
        <taxon>Cytophagia</taxon>
        <taxon>Cytophagales</taxon>
        <taxon>Catalimonadaceae</taxon>
        <taxon>Catalinimonas</taxon>
    </lineage>
</organism>
<dbReference type="InterPro" id="IPR043138">
    <property type="entry name" value="GGT_lsub"/>
</dbReference>
<dbReference type="InterPro" id="IPR043137">
    <property type="entry name" value="GGT_ssub_C"/>
</dbReference>
<dbReference type="EC" id="3.4.19.13" evidence="11"/>
<comment type="catalytic activity">
    <reaction evidence="8 11">
        <text>an N-terminal (5-L-glutamyl)-[peptide] + an alpha-amino acid = 5-L-glutamyl amino acid + an N-terminal L-alpha-aminoacyl-[peptide]</text>
        <dbReference type="Rhea" id="RHEA:23904"/>
        <dbReference type="Rhea" id="RHEA-COMP:9780"/>
        <dbReference type="Rhea" id="RHEA-COMP:9795"/>
        <dbReference type="ChEBI" id="CHEBI:77644"/>
        <dbReference type="ChEBI" id="CHEBI:78597"/>
        <dbReference type="ChEBI" id="CHEBI:78599"/>
        <dbReference type="ChEBI" id="CHEBI:78608"/>
        <dbReference type="EC" id="2.3.2.2"/>
    </reaction>
</comment>
<accession>A0A1G9RGJ7</accession>
<dbReference type="Gene3D" id="1.10.246.130">
    <property type="match status" value="1"/>
</dbReference>
<evidence type="ECO:0000256" key="7">
    <source>
        <dbReference type="ARBA" id="ARBA00023315"/>
    </source>
</evidence>
<dbReference type="GO" id="GO:0103068">
    <property type="term" value="F:leukotriene C4 gamma-glutamyl transferase activity"/>
    <property type="evidence" value="ECO:0007669"/>
    <property type="project" value="UniProtKB-EC"/>
</dbReference>
<dbReference type="SUPFAM" id="SSF56235">
    <property type="entry name" value="N-terminal nucleophile aminohydrolases (Ntn hydrolases)"/>
    <property type="match status" value="1"/>
</dbReference>
<keyword evidence="13" id="KW-1185">Reference proteome</keyword>
<dbReference type="PANTHER" id="PTHR43199">
    <property type="entry name" value="GLUTATHIONE HYDROLASE"/>
    <property type="match status" value="1"/>
</dbReference>
<dbReference type="GO" id="GO:0006750">
    <property type="term" value="P:glutathione biosynthetic process"/>
    <property type="evidence" value="ECO:0007669"/>
    <property type="project" value="UniProtKB-KW"/>
</dbReference>
<dbReference type="Pfam" id="PF01019">
    <property type="entry name" value="G_glu_transpept"/>
    <property type="match status" value="1"/>
</dbReference>
<comment type="catalytic activity">
    <reaction evidence="1 11">
        <text>an S-substituted glutathione + H2O = an S-substituted L-cysteinylglycine + L-glutamate</text>
        <dbReference type="Rhea" id="RHEA:59468"/>
        <dbReference type="ChEBI" id="CHEBI:15377"/>
        <dbReference type="ChEBI" id="CHEBI:29985"/>
        <dbReference type="ChEBI" id="CHEBI:90779"/>
        <dbReference type="ChEBI" id="CHEBI:143103"/>
        <dbReference type="EC" id="3.4.19.13"/>
    </reaction>
</comment>
<evidence type="ECO:0000256" key="3">
    <source>
        <dbReference type="ARBA" id="ARBA00009381"/>
    </source>
</evidence>
<protein>
    <recommendedName>
        <fullName evidence="11">Glutathione hydrolase proenzyme</fullName>
        <ecNumber evidence="11">2.3.2.2</ecNumber>
        <ecNumber evidence="11">3.4.19.13</ecNumber>
    </recommendedName>
    <component>
        <recommendedName>
            <fullName evidence="11">Glutathione hydrolase large chain</fullName>
        </recommendedName>
    </component>
    <component>
        <recommendedName>
            <fullName evidence="11">Glutathione hydrolase small chain</fullName>
        </recommendedName>
    </component>
</protein>
<comment type="PTM">
    <text evidence="11">Cleaved by autocatalysis into a large and a small subunit.</text>
</comment>
<sequence>MQNFSAVFGRFSVAAGLAVLLLLTTCRPFSPPEKEAVPLAEHGMVVTAHALASQAGLAVLKAGGNAFDATVAVQFALAVVYPRAGNIGGGGFAVFRQADGTVGSLDFREKAPAAAGRDFYLDSLGNVIEGMSTSGHRAAGVPGSVDGMVRLHERYGQLPWAQVVQPAIELARDGVVLTESEADNLNRFREALTALNPEGTAFVKDTTWVPGDTLFQPELAATLERIRDEGRAGFYEGETARLLAEEMERGHGVITAEDLRNYEAKWREPLTGTFHDFRVIAMAPPSSGGVALLQLLQGSEQYPLQRWGHNTAKTVHIMTELERRVYADRATYLGDPDFFQVPVARITSEDYLNGRWASIQPDRKTPSEEIKEGEVNQIESLETTHFSIVDSARNAVSVTTTLNGYFGCKVVVGGAGFCLNNEMDDFSVKPGVPNMFGLVGGEANAIQPGKRMLSSMTPTIVERKGKLYLVVGTPGGSTIITTVYQVVLNVLEHDMTLPDAVAAKRLHHQWLPDKVLYETGALSDEAKTQLEALGHDLEEVSKLGKIEAILVQPDGTLVGGPDHTRGGDDFASGY</sequence>
<dbReference type="PRINTS" id="PR01210">
    <property type="entry name" value="GGTRANSPTASE"/>
</dbReference>
<dbReference type="GO" id="GO:0006751">
    <property type="term" value="P:glutathione catabolic process"/>
    <property type="evidence" value="ECO:0007669"/>
    <property type="project" value="UniProtKB-UniRule"/>
</dbReference>
<keyword evidence="11" id="KW-0317">Glutathione biosynthesis</keyword>
<dbReference type="EC" id="2.3.2.2" evidence="11"/>
<dbReference type="UniPathway" id="UPA00204"/>
<proteinExistence type="inferred from homology"/>
<dbReference type="EMBL" id="FNFO01000011">
    <property type="protein sequence ID" value="SDM22354.1"/>
    <property type="molecule type" value="Genomic_DNA"/>
</dbReference>
<dbReference type="AlphaFoldDB" id="A0A1G9RGJ7"/>
<comment type="pathway">
    <text evidence="11">Sulfur metabolism; glutathione metabolism.</text>
</comment>
<comment type="similarity">
    <text evidence="3 11">Belongs to the gamma-glutamyltransferase family.</text>
</comment>
<feature type="binding site" evidence="10">
    <location>
        <position position="476"/>
    </location>
    <ligand>
        <name>L-glutamate</name>
        <dbReference type="ChEBI" id="CHEBI:29985"/>
    </ligand>
</feature>
<dbReference type="InterPro" id="IPR029055">
    <property type="entry name" value="Ntn_hydrolases_N"/>
</dbReference>
<feature type="binding site" evidence="10">
    <location>
        <position position="108"/>
    </location>
    <ligand>
        <name>L-glutamate</name>
        <dbReference type="ChEBI" id="CHEBI:29985"/>
    </ligand>
</feature>
<gene>
    <name evidence="12" type="ORF">SAMN05421823_111150</name>
</gene>
<comment type="subunit">
    <text evidence="11">This enzyme consists of two polypeptide chains, which are synthesized in precursor form from a single polypeptide.</text>
</comment>
<dbReference type="NCBIfam" id="TIGR00066">
    <property type="entry name" value="g_glut_trans"/>
    <property type="match status" value="1"/>
</dbReference>
<dbReference type="Proteomes" id="UP000198510">
    <property type="component" value="Unassembled WGS sequence"/>
</dbReference>
<evidence type="ECO:0000256" key="6">
    <source>
        <dbReference type="ARBA" id="ARBA00023145"/>
    </source>
</evidence>
<evidence type="ECO:0000313" key="13">
    <source>
        <dbReference type="Proteomes" id="UP000198510"/>
    </source>
</evidence>
<name>A0A1G9RGJ7_9BACT</name>
<dbReference type="PANTHER" id="PTHR43199:SF1">
    <property type="entry name" value="GLUTATHIONE HYDROLASE PROENZYME"/>
    <property type="match status" value="1"/>
</dbReference>
<dbReference type="STRING" id="1075417.SAMN05421823_111150"/>
<feature type="active site" description="Nucleophile" evidence="9">
    <location>
        <position position="383"/>
    </location>
</feature>
<evidence type="ECO:0000256" key="9">
    <source>
        <dbReference type="PIRSR" id="PIRSR600101-1"/>
    </source>
</evidence>
<keyword evidence="6 11" id="KW-0865">Zymogen</keyword>
<comment type="catalytic activity">
    <reaction evidence="2 11">
        <text>glutathione + H2O = L-cysteinylglycine + L-glutamate</text>
        <dbReference type="Rhea" id="RHEA:28807"/>
        <dbReference type="ChEBI" id="CHEBI:15377"/>
        <dbReference type="ChEBI" id="CHEBI:29985"/>
        <dbReference type="ChEBI" id="CHEBI:57925"/>
        <dbReference type="ChEBI" id="CHEBI:61694"/>
        <dbReference type="EC" id="3.4.19.13"/>
    </reaction>
</comment>
<evidence type="ECO:0000313" key="12">
    <source>
        <dbReference type="EMBL" id="SDM22354.1"/>
    </source>
</evidence>
<dbReference type="GO" id="GO:0036374">
    <property type="term" value="F:glutathione hydrolase activity"/>
    <property type="evidence" value="ECO:0007669"/>
    <property type="project" value="UniProtKB-UniRule"/>
</dbReference>